<sequence>MRNPESFCHVLPVPQRAFHAPLYVTNVGIEHIGPGQVYPELKPAVYFFSWEEGRTLPEFCLALCMEGSGNLETKKGRQTLHSGEAFLFRPGEWHRHRPAKAEGWTLCWLGFNGDLPHRWMNEDAFAMNGNKPLIEFRELFIQQFERMLFTTHRAPTRNSEELAWQAIGLLSHFIIDRHAESPIPEHRSKDVVSRAVEFIWNHTHTGLSVSDVVQHVGCSRRTLETRFKLSMEKTVLDEILTCCTERALHLLKSTNLPIKQIVLRSGFQSREQMRLVFHKLLGKAPRDFRPASKKASP</sequence>
<protein>
    <submittedName>
        <fullName evidence="5">AraC family transcriptional regulator</fullName>
    </submittedName>
</protein>
<organism evidence="5 6">
    <name type="scientific">Luteolibacter arcticus</name>
    <dbReference type="NCBI Taxonomy" id="1581411"/>
    <lineage>
        <taxon>Bacteria</taxon>
        <taxon>Pseudomonadati</taxon>
        <taxon>Verrucomicrobiota</taxon>
        <taxon>Verrucomicrobiia</taxon>
        <taxon>Verrucomicrobiales</taxon>
        <taxon>Verrucomicrobiaceae</taxon>
        <taxon>Luteolibacter</taxon>
    </lineage>
</organism>
<proteinExistence type="predicted"/>
<dbReference type="Proteomes" id="UP001320876">
    <property type="component" value="Unassembled WGS sequence"/>
</dbReference>
<dbReference type="EMBL" id="JAPDDT010000008">
    <property type="protein sequence ID" value="MCW1924429.1"/>
    <property type="molecule type" value="Genomic_DNA"/>
</dbReference>
<keyword evidence="6" id="KW-1185">Reference proteome</keyword>
<gene>
    <name evidence="5" type="ORF">OKA05_17820</name>
</gene>
<keyword evidence="3" id="KW-0804">Transcription</keyword>
<dbReference type="Pfam" id="PF12833">
    <property type="entry name" value="HTH_18"/>
    <property type="match status" value="1"/>
</dbReference>
<dbReference type="SUPFAM" id="SSF46689">
    <property type="entry name" value="Homeodomain-like"/>
    <property type="match status" value="2"/>
</dbReference>
<dbReference type="InterPro" id="IPR003313">
    <property type="entry name" value="AraC-bd"/>
</dbReference>
<dbReference type="InterPro" id="IPR018060">
    <property type="entry name" value="HTH_AraC"/>
</dbReference>
<name>A0ABT3GLM2_9BACT</name>
<dbReference type="Gene3D" id="1.10.10.60">
    <property type="entry name" value="Homeodomain-like"/>
    <property type="match status" value="1"/>
</dbReference>
<dbReference type="Gene3D" id="2.60.120.280">
    <property type="entry name" value="Regulatory protein AraC"/>
    <property type="match status" value="1"/>
</dbReference>
<keyword evidence="2" id="KW-0238">DNA-binding</keyword>
<evidence type="ECO:0000313" key="6">
    <source>
        <dbReference type="Proteomes" id="UP001320876"/>
    </source>
</evidence>
<evidence type="ECO:0000313" key="5">
    <source>
        <dbReference type="EMBL" id="MCW1924429.1"/>
    </source>
</evidence>
<accession>A0ABT3GLM2</accession>
<dbReference type="PANTHER" id="PTHR46796">
    <property type="entry name" value="HTH-TYPE TRANSCRIPTIONAL ACTIVATOR RHAS-RELATED"/>
    <property type="match status" value="1"/>
</dbReference>
<dbReference type="PROSITE" id="PS01124">
    <property type="entry name" value="HTH_ARAC_FAMILY_2"/>
    <property type="match status" value="1"/>
</dbReference>
<dbReference type="Pfam" id="PF02311">
    <property type="entry name" value="AraC_binding"/>
    <property type="match status" value="1"/>
</dbReference>
<evidence type="ECO:0000256" key="1">
    <source>
        <dbReference type="ARBA" id="ARBA00023015"/>
    </source>
</evidence>
<dbReference type="SMART" id="SM00342">
    <property type="entry name" value="HTH_ARAC"/>
    <property type="match status" value="1"/>
</dbReference>
<dbReference type="RefSeq" id="WP_264488538.1">
    <property type="nucleotide sequence ID" value="NZ_JAPDDT010000008.1"/>
</dbReference>
<comment type="caution">
    <text evidence="5">The sequence shown here is derived from an EMBL/GenBank/DDBJ whole genome shotgun (WGS) entry which is preliminary data.</text>
</comment>
<feature type="domain" description="HTH araC/xylS-type" evidence="4">
    <location>
        <begin position="193"/>
        <end position="291"/>
    </location>
</feature>
<keyword evidence="1" id="KW-0805">Transcription regulation</keyword>
<dbReference type="InterPro" id="IPR009057">
    <property type="entry name" value="Homeodomain-like_sf"/>
</dbReference>
<dbReference type="InterPro" id="IPR037923">
    <property type="entry name" value="HTH-like"/>
</dbReference>
<dbReference type="SUPFAM" id="SSF51215">
    <property type="entry name" value="Regulatory protein AraC"/>
    <property type="match status" value="1"/>
</dbReference>
<dbReference type="InterPro" id="IPR050204">
    <property type="entry name" value="AraC_XylS_family_regulators"/>
</dbReference>
<evidence type="ECO:0000256" key="2">
    <source>
        <dbReference type="ARBA" id="ARBA00023125"/>
    </source>
</evidence>
<reference evidence="5 6" key="1">
    <citation type="submission" date="2022-10" db="EMBL/GenBank/DDBJ databases">
        <title>Luteolibacter arcticus strain CCTCC AB 2014275, whole genome shotgun sequencing project.</title>
        <authorList>
            <person name="Zhao G."/>
            <person name="Shen L."/>
        </authorList>
    </citation>
    <scope>NUCLEOTIDE SEQUENCE [LARGE SCALE GENOMIC DNA]</scope>
    <source>
        <strain evidence="5 6">CCTCC AB 2014275</strain>
    </source>
</reference>
<evidence type="ECO:0000256" key="3">
    <source>
        <dbReference type="ARBA" id="ARBA00023163"/>
    </source>
</evidence>
<evidence type="ECO:0000259" key="4">
    <source>
        <dbReference type="PROSITE" id="PS01124"/>
    </source>
</evidence>